<comment type="caution">
    <text evidence="14">The sequence shown here is derived from an EMBL/GenBank/DDBJ whole genome shotgun (WGS) entry which is preliminary data.</text>
</comment>
<dbReference type="Gene3D" id="3.40.1000.30">
    <property type="match status" value="1"/>
</dbReference>
<dbReference type="GO" id="GO:0043161">
    <property type="term" value="P:proteasome-mediated ubiquitin-dependent protein catabolic process"/>
    <property type="evidence" value="ECO:0007669"/>
    <property type="project" value="InterPro"/>
</dbReference>
<evidence type="ECO:0000313" key="14">
    <source>
        <dbReference type="EMBL" id="TNY23133.1"/>
    </source>
</evidence>
<keyword evidence="8 14" id="KW-0647">Proteasome</keyword>
<reference evidence="14 15" key="1">
    <citation type="submission" date="2019-03" db="EMBL/GenBank/DDBJ databases">
        <title>Rhodosporidium diobovatum UCD-FST 08-225 genome sequencing, assembly, and annotation.</title>
        <authorList>
            <person name="Fakankun I.U."/>
            <person name="Fristensky B."/>
            <person name="Levin D.B."/>
        </authorList>
    </citation>
    <scope>NUCLEOTIDE SEQUENCE [LARGE SCALE GENOMIC DNA]</scope>
    <source>
        <strain evidence="14 15">UCD-FST 08-225</strain>
    </source>
</reference>
<feature type="region of interest" description="Disordered" evidence="11">
    <location>
        <begin position="333"/>
        <end position="422"/>
    </location>
</feature>
<keyword evidence="15" id="KW-1185">Reference proteome</keyword>
<feature type="domain" description="PI31 proteasome regulator C-terminal" evidence="12">
    <location>
        <begin position="268"/>
        <end position="367"/>
    </location>
</feature>
<dbReference type="Pfam" id="PF11566">
    <property type="entry name" value="PI31_Prot_N"/>
    <property type="match status" value="1"/>
</dbReference>
<name>A0A5C5G1Y7_9BASI</name>
<keyword evidence="4" id="KW-0488">Methylation</keyword>
<feature type="compositionally biased region" description="Pro residues" evidence="11">
    <location>
        <begin position="233"/>
        <end position="245"/>
    </location>
</feature>
<evidence type="ECO:0000259" key="12">
    <source>
        <dbReference type="Pfam" id="PF08577"/>
    </source>
</evidence>
<evidence type="ECO:0000256" key="6">
    <source>
        <dbReference type="ARBA" id="ARBA00022553"/>
    </source>
</evidence>
<dbReference type="GO" id="GO:0000502">
    <property type="term" value="C:proteasome complex"/>
    <property type="evidence" value="ECO:0007669"/>
    <property type="project" value="UniProtKB-KW"/>
</dbReference>
<keyword evidence="5" id="KW-0963">Cytoplasm</keyword>
<dbReference type="PANTHER" id="PTHR13266:SF1">
    <property type="entry name" value="PROTEASOME INHIBITOR PI31 SUBUNIT"/>
    <property type="match status" value="1"/>
</dbReference>
<feature type="compositionally biased region" description="Basic and acidic residues" evidence="11">
    <location>
        <begin position="61"/>
        <end position="71"/>
    </location>
</feature>
<evidence type="ECO:0000256" key="8">
    <source>
        <dbReference type="ARBA" id="ARBA00022942"/>
    </source>
</evidence>
<keyword evidence="7" id="KW-0256">Endoplasmic reticulum</keyword>
<dbReference type="PANTHER" id="PTHR13266">
    <property type="entry name" value="PROTEASOME INHIBITOR"/>
    <property type="match status" value="1"/>
</dbReference>
<dbReference type="GO" id="GO:0070628">
    <property type="term" value="F:proteasome binding"/>
    <property type="evidence" value="ECO:0007669"/>
    <property type="project" value="InterPro"/>
</dbReference>
<feature type="region of interest" description="Disordered" evidence="11">
    <location>
        <begin position="50"/>
        <end position="78"/>
    </location>
</feature>
<evidence type="ECO:0000256" key="11">
    <source>
        <dbReference type="SAM" id="MobiDB-lite"/>
    </source>
</evidence>
<organism evidence="14 15">
    <name type="scientific">Rhodotorula diobovata</name>
    <dbReference type="NCBI Taxonomy" id="5288"/>
    <lineage>
        <taxon>Eukaryota</taxon>
        <taxon>Fungi</taxon>
        <taxon>Dikarya</taxon>
        <taxon>Basidiomycota</taxon>
        <taxon>Pucciniomycotina</taxon>
        <taxon>Microbotryomycetes</taxon>
        <taxon>Sporidiobolales</taxon>
        <taxon>Sporidiobolaceae</taxon>
        <taxon>Rhodotorula</taxon>
    </lineage>
</organism>
<evidence type="ECO:0000313" key="15">
    <source>
        <dbReference type="Proteomes" id="UP000311382"/>
    </source>
</evidence>
<evidence type="ECO:0000256" key="7">
    <source>
        <dbReference type="ARBA" id="ARBA00022824"/>
    </source>
</evidence>
<gene>
    <name evidence="14" type="ORF">DMC30DRAFT_68087</name>
</gene>
<evidence type="ECO:0000256" key="10">
    <source>
        <dbReference type="ARBA" id="ARBA00024805"/>
    </source>
</evidence>
<evidence type="ECO:0000256" key="3">
    <source>
        <dbReference type="ARBA" id="ARBA00006405"/>
    </source>
</evidence>
<feature type="compositionally biased region" description="Low complexity" evidence="11">
    <location>
        <begin position="185"/>
        <end position="194"/>
    </location>
</feature>
<dbReference type="GO" id="GO:0004866">
    <property type="term" value="F:endopeptidase inhibitor activity"/>
    <property type="evidence" value="ECO:0007669"/>
    <property type="project" value="InterPro"/>
</dbReference>
<feature type="compositionally biased region" description="Polar residues" evidence="11">
    <location>
        <begin position="410"/>
        <end position="422"/>
    </location>
</feature>
<feature type="compositionally biased region" description="Gly residues" evidence="11">
    <location>
        <begin position="372"/>
        <end position="386"/>
    </location>
</feature>
<comment type="similarity">
    <text evidence="3">Belongs to the proteasome inhibitor PI31 family.</text>
</comment>
<dbReference type="InterPro" id="IPR013886">
    <property type="entry name" value="PI31_Prot_C"/>
</dbReference>
<dbReference type="InterPro" id="IPR021625">
    <property type="entry name" value="PI31_Prot_N"/>
</dbReference>
<dbReference type="GO" id="GO:0005783">
    <property type="term" value="C:endoplasmic reticulum"/>
    <property type="evidence" value="ECO:0007669"/>
    <property type="project" value="UniProtKB-SubCell"/>
</dbReference>
<dbReference type="EMBL" id="SOZI01000015">
    <property type="protein sequence ID" value="TNY23133.1"/>
    <property type="molecule type" value="Genomic_DNA"/>
</dbReference>
<keyword evidence="6" id="KW-0597">Phosphoprotein</keyword>
<evidence type="ECO:0000256" key="1">
    <source>
        <dbReference type="ARBA" id="ARBA00004240"/>
    </source>
</evidence>
<dbReference type="Proteomes" id="UP000311382">
    <property type="component" value="Unassembled WGS sequence"/>
</dbReference>
<feature type="domain" description="PI31 proteasome regulator N-terminal" evidence="13">
    <location>
        <begin position="24"/>
        <end position="177"/>
    </location>
</feature>
<proteinExistence type="inferred from homology"/>
<feature type="compositionally biased region" description="Gly residues" evidence="11">
    <location>
        <begin position="333"/>
        <end position="349"/>
    </location>
</feature>
<dbReference type="InterPro" id="IPR045128">
    <property type="entry name" value="PI31-like"/>
</dbReference>
<dbReference type="Pfam" id="PF08577">
    <property type="entry name" value="PI31_Prot_C"/>
    <property type="match status" value="1"/>
</dbReference>
<accession>A0A5C5G1Y7</accession>
<evidence type="ECO:0000256" key="5">
    <source>
        <dbReference type="ARBA" id="ARBA00022490"/>
    </source>
</evidence>
<comment type="subcellular location">
    <subcellularLocation>
        <location evidence="2">Cytoplasm</location>
    </subcellularLocation>
    <subcellularLocation>
        <location evidence="1">Endoplasmic reticulum</location>
    </subcellularLocation>
</comment>
<dbReference type="OrthoDB" id="68090at2759"/>
<evidence type="ECO:0000256" key="9">
    <source>
        <dbReference type="ARBA" id="ARBA00022990"/>
    </source>
</evidence>
<keyword evidence="9" id="KW-0007">Acetylation</keyword>
<comment type="function">
    <text evidence="10">Plays an important role in control of proteasome function. Inhibits the hydrolysis of protein and peptide substrates by the 20S proteasome. Also inhibits the activation of the proteasome by the proteasome regulatory proteins PA700 and PA28.</text>
</comment>
<feature type="region of interest" description="Disordered" evidence="11">
    <location>
        <begin position="181"/>
        <end position="268"/>
    </location>
</feature>
<evidence type="ECO:0000259" key="13">
    <source>
        <dbReference type="Pfam" id="PF11566"/>
    </source>
</evidence>
<protein>
    <submittedName>
        <fullName evidence="14">PI31 proteasome regulator N-terminal-domain-containing protein</fullName>
    </submittedName>
</protein>
<evidence type="ECO:0000256" key="2">
    <source>
        <dbReference type="ARBA" id="ARBA00004496"/>
    </source>
</evidence>
<dbReference type="STRING" id="5288.A0A5C5G1Y7"/>
<evidence type="ECO:0000256" key="4">
    <source>
        <dbReference type="ARBA" id="ARBA00022481"/>
    </source>
</evidence>
<sequence>MAPDPLSPSALASLAPRLVSPSCSLSSPVQALALLVHAIHSALSFRLVQPAPAPPTEGSDEEHQQANRLPDDWPPPHGELKFRYRHDQSSLEFVVTVVELGDRALVAGAAVDNPQRSSTFDLLLTDYFSPTSLSPHSPLSASSLSPSNPFATPTRFADLVHLYRLNVLQKLVPGLSKDGYSEVRGSTAAGASSSGAGGPRAGYYPDRGGPMGMFPPAPAPSGNGSGGGGRRSPPAPSPGGPAHPRPPSHDPLAIPGSGGRGGLPLADIGRRDLEPLGGMGGTFGGGLPGGLGGFGGGGTGGMGGMGGGGGGGMFMGPDHPLFRERFGPGNDIVGGGGAGGGGRRWGGDGYLPPIGAPQGARFDPVGPTNGPPTGGLGGPNAGGGPSRPGQPPSQGQQPHQRTAHPDMEQPGTNSEWQNSMFG</sequence>
<dbReference type="AlphaFoldDB" id="A0A5C5G1Y7"/>